<dbReference type="Pfam" id="PF00069">
    <property type="entry name" value="Pkinase"/>
    <property type="match status" value="1"/>
</dbReference>
<feature type="transmembrane region" description="Helical" evidence="10">
    <location>
        <begin position="528"/>
        <end position="545"/>
    </location>
</feature>
<name>A0A073CD17_PLAA1</name>
<dbReference type="NCBIfam" id="NF045510">
    <property type="entry name" value="4Cys_prefix_kin"/>
    <property type="match status" value="1"/>
</dbReference>
<keyword evidence="10" id="KW-0812">Transmembrane</keyword>
<feature type="binding site" evidence="9">
    <location>
        <position position="73"/>
    </location>
    <ligand>
        <name>ATP</name>
        <dbReference type="ChEBI" id="CHEBI:30616"/>
    </ligand>
</feature>
<keyword evidence="13" id="KW-1185">Reference proteome</keyword>
<dbReference type="GO" id="GO:0005524">
    <property type="term" value="F:ATP binding"/>
    <property type="evidence" value="ECO:0007669"/>
    <property type="project" value="UniProtKB-UniRule"/>
</dbReference>
<feature type="transmembrane region" description="Helical" evidence="10">
    <location>
        <begin position="551"/>
        <end position="572"/>
    </location>
</feature>
<dbReference type="RefSeq" id="WP_042152322.1">
    <property type="nucleotide sequence ID" value="NZ_CM002803.1"/>
</dbReference>
<proteinExistence type="predicted"/>
<dbReference type="PROSITE" id="PS00107">
    <property type="entry name" value="PROTEIN_KINASE_ATP"/>
    <property type="match status" value="1"/>
</dbReference>
<gene>
    <name evidence="12" type="ORF">A19Y_0880</name>
</gene>
<evidence type="ECO:0000256" key="3">
    <source>
        <dbReference type="ARBA" id="ARBA00022679"/>
    </source>
</evidence>
<dbReference type="GO" id="GO:0106310">
    <property type="term" value="F:protein serine kinase activity"/>
    <property type="evidence" value="ECO:0007669"/>
    <property type="project" value="RHEA"/>
</dbReference>
<keyword evidence="2" id="KW-0723">Serine/threonine-protein kinase</keyword>
<sequence>MSYCFNPNCSNPQNSDDGKFCQNCGSKLLLNSVSDQGESVIYRGIKLIGQGGFGRTFLAVDQSQTGTFDCVIKQFFPQSRNTEKSTELFQQEAERLQTLGQHPQIPQGLGYFQQEGYQYLVQEFIEGKNLAQELQEKGAFDQEKIMIILKNLLPVLQFIQEHKVIHRDIKPENIIRRFNIKKTTGNLVLVDFGAAKLVTGGMLPKTGTVIGSAAYTAPEQLMGKAVFASDLYSLGVTCIHLLTDVPPFDLFDSAEGNWVWRDYLKTPVSDQLGSILDKMLHGATRHRYHSAAAILQQINPKPDYVQPMPGLTINPEIGFKPLLEQPELINPSPAIPVDKTPEIAEIPSAKFIDKITQIQEAIKKRLEPDGIVQVQVNKTQINQLTIVLNRDQYKEIDYQKLVPIIGYELTNFQLNNIEKVKLLGRVNNRGIPEWKFWLKVDKKTKFQNKVIRFKNNIALFKYKLSQLKSPLFWIDQIQRREFWMDTLMMAMIVFIFTDKIIILKPIISLLIAAGFWWVKYQVNRTHPLNLNQLFITITTLFLVFGRLDLRIWVHGSFGIILAGLFMSMPIFFSRHSS</sequence>
<reference evidence="12 13" key="1">
    <citation type="journal article" date="2014" name="Appl. Environ. Microbiol.">
        <title>Elucidation of insertion elements encoded on plasmids and in vitro construction of shuttle vectors from the toxic cyanobacterium Planktothrix.</title>
        <authorList>
            <person name="Christiansen G."/>
            <person name="Goesmann A."/>
            <person name="Kurmayer R."/>
        </authorList>
    </citation>
    <scope>NUCLEOTIDE SEQUENCE [LARGE SCALE GENOMIC DNA]</scope>
    <source>
        <strain evidence="12 13">NIVA-CYA 126/8</strain>
    </source>
</reference>
<dbReference type="PANTHER" id="PTHR24363:SF0">
    <property type="entry name" value="SERINE_THREONINE KINASE LIKE DOMAIN CONTAINING 1"/>
    <property type="match status" value="1"/>
</dbReference>
<organism evidence="12 13">
    <name type="scientific">Planktothrix agardhii (strain NIVA-CYA 126/8)</name>
    <dbReference type="NCBI Taxonomy" id="388467"/>
    <lineage>
        <taxon>Bacteria</taxon>
        <taxon>Bacillati</taxon>
        <taxon>Cyanobacteriota</taxon>
        <taxon>Cyanophyceae</taxon>
        <taxon>Oscillatoriophycideae</taxon>
        <taxon>Oscillatoriales</taxon>
        <taxon>Microcoleaceae</taxon>
        <taxon>Planktothrix</taxon>
    </lineage>
</organism>
<dbReference type="HOGENOM" id="CLU_489714_0_0_3"/>
<dbReference type="EMBL" id="CM002803">
    <property type="protein sequence ID" value="KEI66021.1"/>
    <property type="molecule type" value="Genomic_DNA"/>
</dbReference>
<evidence type="ECO:0000256" key="6">
    <source>
        <dbReference type="ARBA" id="ARBA00022840"/>
    </source>
</evidence>
<dbReference type="InterPro" id="IPR011009">
    <property type="entry name" value="Kinase-like_dom_sf"/>
</dbReference>
<evidence type="ECO:0000256" key="5">
    <source>
        <dbReference type="ARBA" id="ARBA00022777"/>
    </source>
</evidence>
<dbReference type="EC" id="2.7.11.1" evidence="1"/>
<evidence type="ECO:0000256" key="2">
    <source>
        <dbReference type="ARBA" id="ARBA00022527"/>
    </source>
</evidence>
<dbReference type="Gene3D" id="1.10.510.10">
    <property type="entry name" value="Transferase(Phosphotransferase) domain 1"/>
    <property type="match status" value="1"/>
</dbReference>
<evidence type="ECO:0000256" key="7">
    <source>
        <dbReference type="ARBA" id="ARBA00047899"/>
    </source>
</evidence>
<dbReference type="InterPro" id="IPR017441">
    <property type="entry name" value="Protein_kinase_ATP_BS"/>
</dbReference>
<dbReference type="Proteomes" id="UP000027395">
    <property type="component" value="Chromosome"/>
</dbReference>
<evidence type="ECO:0000256" key="10">
    <source>
        <dbReference type="SAM" id="Phobius"/>
    </source>
</evidence>
<dbReference type="PATRIC" id="fig|388467.6.peg.816"/>
<evidence type="ECO:0000313" key="12">
    <source>
        <dbReference type="EMBL" id="KEI66021.1"/>
    </source>
</evidence>
<dbReference type="PANTHER" id="PTHR24363">
    <property type="entry name" value="SERINE/THREONINE PROTEIN KINASE"/>
    <property type="match status" value="1"/>
</dbReference>
<evidence type="ECO:0000256" key="9">
    <source>
        <dbReference type="PROSITE-ProRule" id="PRU10141"/>
    </source>
</evidence>
<evidence type="ECO:0000259" key="11">
    <source>
        <dbReference type="PROSITE" id="PS50011"/>
    </source>
</evidence>
<keyword evidence="5 12" id="KW-0418">Kinase</keyword>
<keyword evidence="10" id="KW-1133">Transmembrane helix</keyword>
<feature type="transmembrane region" description="Helical" evidence="10">
    <location>
        <begin position="487"/>
        <end position="516"/>
    </location>
</feature>
<dbReference type="CDD" id="cd14014">
    <property type="entry name" value="STKc_PknB_like"/>
    <property type="match status" value="1"/>
</dbReference>
<keyword evidence="3 12" id="KW-0808">Transferase</keyword>
<feature type="domain" description="Protein kinase" evidence="11">
    <location>
        <begin position="42"/>
        <end position="305"/>
    </location>
</feature>
<evidence type="ECO:0000256" key="1">
    <source>
        <dbReference type="ARBA" id="ARBA00012513"/>
    </source>
</evidence>
<dbReference type="InterPro" id="IPR000719">
    <property type="entry name" value="Prot_kinase_dom"/>
</dbReference>
<dbReference type="AlphaFoldDB" id="A0A073CD17"/>
<keyword evidence="4 9" id="KW-0547">Nucleotide-binding</keyword>
<dbReference type="STRING" id="388467.A19Y_0880"/>
<dbReference type="SUPFAM" id="SSF56112">
    <property type="entry name" value="Protein kinase-like (PK-like)"/>
    <property type="match status" value="1"/>
</dbReference>
<dbReference type="eggNOG" id="COG0515">
    <property type="taxonomic scope" value="Bacteria"/>
</dbReference>
<keyword evidence="6 9" id="KW-0067">ATP-binding</keyword>
<dbReference type="PROSITE" id="PS50011">
    <property type="entry name" value="PROTEIN_KINASE_DOM"/>
    <property type="match status" value="1"/>
</dbReference>
<evidence type="ECO:0000256" key="8">
    <source>
        <dbReference type="ARBA" id="ARBA00048679"/>
    </source>
</evidence>
<comment type="catalytic activity">
    <reaction evidence="7">
        <text>L-threonyl-[protein] + ATP = O-phospho-L-threonyl-[protein] + ADP + H(+)</text>
        <dbReference type="Rhea" id="RHEA:46608"/>
        <dbReference type="Rhea" id="RHEA-COMP:11060"/>
        <dbReference type="Rhea" id="RHEA-COMP:11605"/>
        <dbReference type="ChEBI" id="CHEBI:15378"/>
        <dbReference type="ChEBI" id="CHEBI:30013"/>
        <dbReference type="ChEBI" id="CHEBI:30616"/>
        <dbReference type="ChEBI" id="CHEBI:61977"/>
        <dbReference type="ChEBI" id="CHEBI:456216"/>
        <dbReference type="EC" id="2.7.11.1"/>
    </reaction>
</comment>
<accession>A0A073CD17</accession>
<evidence type="ECO:0000256" key="4">
    <source>
        <dbReference type="ARBA" id="ARBA00022741"/>
    </source>
</evidence>
<protein>
    <recommendedName>
        <fullName evidence="1">non-specific serine/threonine protein kinase</fullName>
        <ecNumber evidence="1">2.7.11.1</ecNumber>
    </recommendedName>
</protein>
<keyword evidence="10" id="KW-0472">Membrane</keyword>
<evidence type="ECO:0000313" key="13">
    <source>
        <dbReference type="Proteomes" id="UP000027395"/>
    </source>
</evidence>
<dbReference type="SMART" id="SM00220">
    <property type="entry name" value="S_TKc"/>
    <property type="match status" value="1"/>
</dbReference>
<dbReference type="GO" id="GO:0004674">
    <property type="term" value="F:protein serine/threonine kinase activity"/>
    <property type="evidence" value="ECO:0007669"/>
    <property type="project" value="UniProtKB-KW"/>
</dbReference>
<comment type="catalytic activity">
    <reaction evidence="8">
        <text>L-seryl-[protein] + ATP = O-phospho-L-seryl-[protein] + ADP + H(+)</text>
        <dbReference type="Rhea" id="RHEA:17989"/>
        <dbReference type="Rhea" id="RHEA-COMP:9863"/>
        <dbReference type="Rhea" id="RHEA-COMP:11604"/>
        <dbReference type="ChEBI" id="CHEBI:15378"/>
        <dbReference type="ChEBI" id="CHEBI:29999"/>
        <dbReference type="ChEBI" id="CHEBI:30616"/>
        <dbReference type="ChEBI" id="CHEBI:83421"/>
        <dbReference type="ChEBI" id="CHEBI:456216"/>
        <dbReference type="EC" id="2.7.11.1"/>
    </reaction>
</comment>